<evidence type="ECO:0008006" key="3">
    <source>
        <dbReference type="Google" id="ProtNLM"/>
    </source>
</evidence>
<accession>A0A1V1NUE3</accession>
<proteinExistence type="predicted"/>
<reference evidence="2" key="1">
    <citation type="submission" date="2012-11" db="EMBL/GenBank/DDBJ databases">
        <authorList>
            <person name="Lucero-Rivera Y.E."/>
            <person name="Tovar-Ramirez D."/>
        </authorList>
    </citation>
    <scope>NUCLEOTIDE SEQUENCE [LARGE SCALE GENOMIC DNA]</scope>
    <source>
        <strain evidence="2">Araruama</strain>
    </source>
</reference>
<sequence length="157" mass="17653">MYPLFARASDLEGQIHVWANLIKPDVVIPETSSDFITPVIDSERIPLNQTTEPDHFQGEYDFQCNGTYLITFFVQDNMGDIVSEEIQINVQNGIDCLAAMNNDFTIDLSDAIILLNVCSRMDQSFTITVSGKDVNHDGDLGLEEVIYVMQKIAKMQD</sequence>
<comment type="caution">
    <text evidence="1">The sequence shown here is derived from an EMBL/GenBank/DDBJ whole genome shotgun (WGS) entry which is preliminary data.</text>
</comment>
<dbReference type="InterPro" id="IPR018247">
    <property type="entry name" value="EF_Hand_1_Ca_BS"/>
</dbReference>
<protein>
    <recommendedName>
        <fullName evidence="3">EF-hand domain-containing protein</fullName>
    </recommendedName>
</protein>
<name>A0A1V1NUE3_9BACT</name>
<dbReference type="AlphaFoldDB" id="A0A1V1NUE3"/>
<evidence type="ECO:0000313" key="2">
    <source>
        <dbReference type="Proteomes" id="UP000189670"/>
    </source>
</evidence>
<organism evidence="1 2">
    <name type="scientific">Candidatus Magnetoglobus multicellularis str. Araruama</name>
    <dbReference type="NCBI Taxonomy" id="890399"/>
    <lineage>
        <taxon>Bacteria</taxon>
        <taxon>Pseudomonadati</taxon>
        <taxon>Thermodesulfobacteriota</taxon>
        <taxon>Desulfobacteria</taxon>
        <taxon>Desulfobacterales</taxon>
        <taxon>Desulfobacteraceae</taxon>
        <taxon>Candidatus Magnetoglobus</taxon>
    </lineage>
</organism>
<dbReference type="Proteomes" id="UP000189670">
    <property type="component" value="Unassembled WGS sequence"/>
</dbReference>
<gene>
    <name evidence="1" type="ORF">OMM_13232</name>
</gene>
<evidence type="ECO:0000313" key="1">
    <source>
        <dbReference type="EMBL" id="ETR66116.1"/>
    </source>
</evidence>
<dbReference type="EMBL" id="ATBP01002221">
    <property type="protein sequence ID" value="ETR66116.1"/>
    <property type="molecule type" value="Genomic_DNA"/>
</dbReference>
<dbReference type="PROSITE" id="PS00018">
    <property type="entry name" value="EF_HAND_1"/>
    <property type="match status" value="1"/>
</dbReference>